<accession>A0A2V5HKZ6</accession>
<evidence type="ECO:0000313" key="1">
    <source>
        <dbReference type="EMBL" id="PYI25135.1"/>
    </source>
</evidence>
<sequence length="95" mass="11050">MRKKAPTSMHMALRPWPSFLYTTSSLAWVFKTSDGYSRSSILKNWLLPRQGTGTPSSYVNDCYLSGSPQYYMLIQNQIAENDVHIKYIKRYDFIS</sequence>
<name>A0A2V5HKZ6_9EURO</name>
<dbReference type="EMBL" id="KZ825677">
    <property type="protein sequence ID" value="PYI25135.1"/>
    <property type="molecule type" value="Genomic_DNA"/>
</dbReference>
<evidence type="ECO:0000313" key="2">
    <source>
        <dbReference type="Proteomes" id="UP000248817"/>
    </source>
</evidence>
<dbReference type="AlphaFoldDB" id="A0A2V5HKZ6"/>
<keyword evidence="2" id="KW-1185">Reference proteome</keyword>
<protein>
    <submittedName>
        <fullName evidence="1">Uncharacterized protein</fullName>
    </submittedName>
</protein>
<gene>
    <name evidence="1" type="ORF">BP00DRAFT_120252</name>
</gene>
<dbReference type="Proteomes" id="UP000248817">
    <property type="component" value="Unassembled WGS sequence"/>
</dbReference>
<reference evidence="1 2" key="1">
    <citation type="submission" date="2018-02" db="EMBL/GenBank/DDBJ databases">
        <title>The genomes of Aspergillus section Nigri reveals drivers in fungal speciation.</title>
        <authorList>
            <consortium name="DOE Joint Genome Institute"/>
            <person name="Vesth T.C."/>
            <person name="Nybo J."/>
            <person name="Theobald S."/>
            <person name="Brandl J."/>
            <person name="Frisvad J.C."/>
            <person name="Nielsen K.F."/>
            <person name="Lyhne E.K."/>
            <person name="Kogle M.E."/>
            <person name="Kuo A."/>
            <person name="Riley R."/>
            <person name="Clum A."/>
            <person name="Nolan M."/>
            <person name="Lipzen A."/>
            <person name="Salamov A."/>
            <person name="Henrissat B."/>
            <person name="Wiebenga A."/>
            <person name="De vries R.P."/>
            <person name="Grigoriev I.V."/>
            <person name="Mortensen U.H."/>
            <person name="Andersen M.R."/>
            <person name="Baker S.E."/>
        </authorList>
    </citation>
    <scope>NUCLEOTIDE SEQUENCE [LARGE SCALE GENOMIC DNA]</scope>
    <source>
        <strain evidence="1 2">CBS 114.80</strain>
    </source>
</reference>
<organism evidence="1 2">
    <name type="scientific">Aspergillus indologenus CBS 114.80</name>
    <dbReference type="NCBI Taxonomy" id="1450541"/>
    <lineage>
        <taxon>Eukaryota</taxon>
        <taxon>Fungi</taxon>
        <taxon>Dikarya</taxon>
        <taxon>Ascomycota</taxon>
        <taxon>Pezizomycotina</taxon>
        <taxon>Eurotiomycetes</taxon>
        <taxon>Eurotiomycetidae</taxon>
        <taxon>Eurotiales</taxon>
        <taxon>Aspergillaceae</taxon>
        <taxon>Aspergillus</taxon>
        <taxon>Aspergillus subgen. Circumdati</taxon>
    </lineage>
</organism>
<proteinExistence type="predicted"/>